<evidence type="ECO:0000256" key="1">
    <source>
        <dbReference type="ARBA" id="ARBA00002286"/>
    </source>
</evidence>
<comment type="caution">
    <text evidence="3">The sequence shown here is derived from an EMBL/GenBank/DDBJ whole genome shotgun (WGS) entry which is preliminary data.</text>
</comment>
<dbReference type="InterPro" id="IPR036397">
    <property type="entry name" value="RNaseH_sf"/>
</dbReference>
<dbReference type="RefSeq" id="WP_103161617.1">
    <property type="nucleotide sequence ID" value="NZ_JBBLOR010000003.1"/>
</dbReference>
<accession>A0AB34AJA0</accession>
<dbReference type="EMBL" id="BKAW01000009">
    <property type="protein sequence ID" value="GEQ03436.1"/>
    <property type="molecule type" value="Genomic_DNA"/>
</dbReference>
<dbReference type="PROSITE" id="PS50994">
    <property type="entry name" value="INTEGRASE"/>
    <property type="match status" value="1"/>
</dbReference>
<dbReference type="Gene3D" id="3.30.420.10">
    <property type="entry name" value="Ribonuclease H-like superfamily/Ribonuclease H"/>
    <property type="match status" value="1"/>
</dbReference>
<dbReference type="PANTHER" id="PTHR46889">
    <property type="entry name" value="TRANSPOSASE INSF FOR INSERTION SEQUENCE IS3B-RELATED"/>
    <property type="match status" value="1"/>
</dbReference>
<dbReference type="InterPro" id="IPR050900">
    <property type="entry name" value="Transposase_IS3/IS150/IS904"/>
</dbReference>
<dbReference type="SUPFAM" id="SSF53098">
    <property type="entry name" value="Ribonuclease H-like"/>
    <property type="match status" value="1"/>
</dbReference>
<dbReference type="InterPro" id="IPR001584">
    <property type="entry name" value="Integrase_cat-core"/>
</dbReference>
<dbReference type="InterPro" id="IPR012337">
    <property type="entry name" value="RNaseH-like_sf"/>
</dbReference>
<dbReference type="Pfam" id="PF13276">
    <property type="entry name" value="HTH_21"/>
    <property type="match status" value="1"/>
</dbReference>
<comment type="function">
    <text evidence="1">Involved in the transposition of the insertion sequence.</text>
</comment>
<dbReference type="InterPro" id="IPR025948">
    <property type="entry name" value="HTH-like_dom"/>
</dbReference>
<dbReference type="GO" id="GO:0003676">
    <property type="term" value="F:nucleic acid binding"/>
    <property type="evidence" value="ECO:0007669"/>
    <property type="project" value="InterPro"/>
</dbReference>
<proteinExistence type="predicted"/>
<reference evidence="3 4" key="1">
    <citation type="submission" date="2019-07" db="EMBL/GenBank/DDBJ databases">
        <title>Whole genome shotgun sequence of Staphylococcus cohnii subsp. urealyticus NBRC 109766.</title>
        <authorList>
            <person name="Hosoyama A."/>
            <person name="Uohara A."/>
            <person name="Ohji S."/>
            <person name="Ichikawa N."/>
        </authorList>
    </citation>
    <scope>NUCLEOTIDE SEQUENCE [LARGE SCALE GENOMIC DNA]</scope>
    <source>
        <strain evidence="3 4">NBRC 109766</strain>
    </source>
</reference>
<dbReference type="Pfam" id="PF00665">
    <property type="entry name" value="rve"/>
    <property type="match status" value="1"/>
</dbReference>
<evidence type="ECO:0000313" key="3">
    <source>
        <dbReference type="EMBL" id="GEQ03436.1"/>
    </source>
</evidence>
<evidence type="ECO:0000259" key="2">
    <source>
        <dbReference type="PROSITE" id="PS50994"/>
    </source>
</evidence>
<dbReference type="AlphaFoldDB" id="A0AB34AJA0"/>
<keyword evidence="4" id="KW-1185">Reference proteome</keyword>
<name>A0AB34AJA0_STAUR</name>
<organism evidence="3 4">
    <name type="scientific">Staphylococcus ureilyticus</name>
    <name type="common">Staphylococcus cohnii subsp. urealyticus</name>
    <dbReference type="NCBI Taxonomy" id="94138"/>
    <lineage>
        <taxon>Bacteria</taxon>
        <taxon>Bacillati</taxon>
        <taxon>Bacillota</taxon>
        <taxon>Bacilli</taxon>
        <taxon>Bacillales</taxon>
        <taxon>Staphylococcaceae</taxon>
        <taxon>Staphylococcus</taxon>
        <taxon>Staphylococcus cohnii species complex</taxon>
    </lineage>
</organism>
<dbReference type="PANTHER" id="PTHR46889:SF4">
    <property type="entry name" value="TRANSPOSASE INSO FOR INSERTION SEQUENCE ELEMENT IS911B-RELATED"/>
    <property type="match status" value="1"/>
</dbReference>
<protein>
    <recommendedName>
        <fullName evidence="2">Integrase catalytic domain-containing protein</fullName>
    </recommendedName>
</protein>
<gene>
    <name evidence="3" type="ORF">SCO02_18770</name>
</gene>
<sequence>MSRTKVLRSLYYYHVKEKYSVRNERLKYFKDLIKALYHHYNGIYGAPKIHAFFTQKGYMVSVKYVQKIMRLLGIASVTINKFKHYTNAKVKGVFNNILNQNFVASQPNEKWVSDITYIHTKQHEWCYLSSIIDLYSRKVIAHQFSKNMSSQLVIDTLNQAKTTRKIS</sequence>
<evidence type="ECO:0000313" key="4">
    <source>
        <dbReference type="Proteomes" id="UP000321839"/>
    </source>
</evidence>
<dbReference type="Proteomes" id="UP000321839">
    <property type="component" value="Unassembled WGS sequence"/>
</dbReference>
<feature type="domain" description="Integrase catalytic" evidence="2">
    <location>
        <begin position="103"/>
        <end position="167"/>
    </location>
</feature>
<dbReference type="GO" id="GO:0015074">
    <property type="term" value="P:DNA integration"/>
    <property type="evidence" value="ECO:0007669"/>
    <property type="project" value="InterPro"/>
</dbReference>